<evidence type="ECO:0000256" key="10">
    <source>
        <dbReference type="ARBA" id="ARBA00022741"/>
    </source>
</evidence>
<name>A0A4Y7K818_PAPSO</name>
<dbReference type="EC" id="2.7.11.1" evidence="2"/>
<dbReference type="PROSITE" id="PS00107">
    <property type="entry name" value="PROTEIN_KINASE_ATP"/>
    <property type="match status" value="2"/>
</dbReference>
<organism evidence="23 24">
    <name type="scientific">Papaver somniferum</name>
    <name type="common">Opium poppy</name>
    <dbReference type="NCBI Taxonomy" id="3469"/>
    <lineage>
        <taxon>Eukaryota</taxon>
        <taxon>Viridiplantae</taxon>
        <taxon>Streptophyta</taxon>
        <taxon>Embryophyta</taxon>
        <taxon>Tracheophyta</taxon>
        <taxon>Spermatophyta</taxon>
        <taxon>Magnoliopsida</taxon>
        <taxon>Ranunculales</taxon>
        <taxon>Papaveraceae</taxon>
        <taxon>Papaveroideae</taxon>
        <taxon>Papaver</taxon>
    </lineage>
</organism>
<evidence type="ECO:0000256" key="6">
    <source>
        <dbReference type="ARBA" id="ARBA00022679"/>
    </source>
</evidence>
<proteinExistence type="predicted"/>
<evidence type="ECO:0000313" key="23">
    <source>
        <dbReference type="EMBL" id="RZC68079.1"/>
    </source>
</evidence>
<evidence type="ECO:0000259" key="22">
    <source>
        <dbReference type="PROSITE" id="PS50011"/>
    </source>
</evidence>
<comment type="subcellular location">
    <subcellularLocation>
        <location evidence="1">Membrane</location>
        <topology evidence="1">Single-pass type I membrane protein</topology>
    </subcellularLocation>
</comment>
<dbReference type="Gene3D" id="1.10.510.10">
    <property type="entry name" value="Transferase(Phosphotransferase) domain 1"/>
    <property type="match status" value="2"/>
</dbReference>
<evidence type="ECO:0000256" key="11">
    <source>
        <dbReference type="ARBA" id="ARBA00022777"/>
    </source>
</evidence>
<feature type="domain" description="Protein kinase" evidence="22">
    <location>
        <begin position="142"/>
        <end position="420"/>
    </location>
</feature>
<dbReference type="Pfam" id="PF08263">
    <property type="entry name" value="LRRNT_2"/>
    <property type="match status" value="1"/>
</dbReference>
<dbReference type="Pfam" id="PF13855">
    <property type="entry name" value="LRR_8"/>
    <property type="match status" value="3"/>
</dbReference>
<dbReference type="GO" id="GO:0016020">
    <property type="term" value="C:membrane"/>
    <property type="evidence" value="ECO:0007669"/>
    <property type="project" value="UniProtKB-SubCell"/>
</dbReference>
<dbReference type="Gene3D" id="3.80.10.10">
    <property type="entry name" value="Ribonuclease Inhibitor"/>
    <property type="match status" value="3"/>
</dbReference>
<dbReference type="EMBL" id="CM010721">
    <property type="protein sequence ID" value="RZC68079.1"/>
    <property type="molecule type" value="Genomic_DNA"/>
</dbReference>
<evidence type="ECO:0000256" key="18">
    <source>
        <dbReference type="ARBA" id="ARBA00048679"/>
    </source>
</evidence>
<feature type="binding site" evidence="19">
    <location>
        <position position="171"/>
    </location>
    <ligand>
        <name>ATP</name>
        <dbReference type="ChEBI" id="CHEBI:30616"/>
    </ligand>
</feature>
<evidence type="ECO:0000256" key="7">
    <source>
        <dbReference type="ARBA" id="ARBA00022692"/>
    </source>
</evidence>
<dbReference type="InterPro" id="IPR011009">
    <property type="entry name" value="Kinase-like_dom_sf"/>
</dbReference>
<keyword evidence="13 20" id="KW-1133">Transmembrane helix</keyword>
<keyword evidence="9" id="KW-0677">Repeat</keyword>
<keyword evidence="8 21" id="KW-0732">Signal</keyword>
<reference evidence="23 24" key="1">
    <citation type="journal article" date="2018" name="Science">
        <title>The opium poppy genome and morphinan production.</title>
        <authorList>
            <person name="Guo L."/>
            <person name="Winzer T."/>
            <person name="Yang X."/>
            <person name="Li Y."/>
            <person name="Ning Z."/>
            <person name="He Z."/>
            <person name="Teodor R."/>
            <person name="Lu Y."/>
            <person name="Bowser T.A."/>
            <person name="Graham I.A."/>
            <person name="Ye K."/>
        </authorList>
    </citation>
    <scope>NUCLEOTIDE SEQUENCE [LARGE SCALE GENOMIC DNA]</scope>
    <source>
        <strain evidence="24">cv. HN1</strain>
        <tissue evidence="23">Leaves</tissue>
    </source>
</reference>
<evidence type="ECO:0000256" key="4">
    <source>
        <dbReference type="ARBA" id="ARBA00022553"/>
    </source>
</evidence>
<evidence type="ECO:0000256" key="16">
    <source>
        <dbReference type="ARBA" id="ARBA00023180"/>
    </source>
</evidence>
<dbReference type="Gramene" id="RZC68079">
    <property type="protein sequence ID" value="RZC68079"/>
    <property type="gene ID" value="C5167_031333"/>
</dbReference>
<evidence type="ECO:0000256" key="17">
    <source>
        <dbReference type="ARBA" id="ARBA00047899"/>
    </source>
</evidence>
<dbReference type="GO" id="GO:0005524">
    <property type="term" value="F:ATP binding"/>
    <property type="evidence" value="ECO:0007669"/>
    <property type="project" value="UniProtKB-UniRule"/>
</dbReference>
<keyword evidence="6" id="KW-0808">Transferase</keyword>
<dbReference type="InterPro" id="IPR008266">
    <property type="entry name" value="Tyr_kinase_AS"/>
</dbReference>
<evidence type="ECO:0000256" key="12">
    <source>
        <dbReference type="ARBA" id="ARBA00022840"/>
    </source>
</evidence>
<evidence type="ECO:0000256" key="2">
    <source>
        <dbReference type="ARBA" id="ARBA00012513"/>
    </source>
</evidence>
<dbReference type="InterPro" id="IPR001611">
    <property type="entry name" value="Leu-rich_rpt"/>
</dbReference>
<dbReference type="InterPro" id="IPR003591">
    <property type="entry name" value="Leu-rich_rpt_typical-subtyp"/>
</dbReference>
<dbReference type="FunFam" id="3.30.200.20:FF:000309">
    <property type="entry name" value="Leucine-rich repeat receptor protein kinase MSP1"/>
    <property type="match status" value="2"/>
</dbReference>
<dbReference type="InterPro" id="IPR000719">
    <property type="entry name" value="Prot_kinase_dom"/>
</dbReference>
<feature type="binding site" evidence="19">
    <location>
        <position position="1132"/>
    </location>
    <ligand>
        <name>ATP</name>
        <dbReference type="ChEBI" id="CHEBI:30616"/>
    </ligand>
</feature>
<keyword evidence="15" id="KW-0675">Receptor</keyword>
<feature type="signal peptide" evidence="21">
    <location>
        <begin position="1"/>
        <end position="27"/>
    </location>
</feature>
<keyword evidence="14 20" id="KW-0472">Membrane</keyword>
<comment type="catalytic activity">
    <reaction evidence="18">
        <text>L-seryl-[protein] + ATP = O-phospho-L-seryl-[protein] + ADP + H(+)</text>
        <dbReference type="Rhea" id="RHEA:17989"/>
        <dbReference type="Rhea" id="RHEA-COMP:9863"/>
        <dbReference type="Rhea" id="RHEA-COMP:11604"/>
        <dbReference type="ChEBI" id="CHEBI:15378"/>
        <dbReference type="ChEBI" id="CHEBI:29999"/>
        <dbReference type="ChEBI" id="CHEBI:30616"/>
        <dbReference type="ChEBI" id="CHEBI:83421"/>
        <dbReference type="ChEBI" id="CHEBI:456216"/>
        <dbReference type="EC" id="2.7.11.1"/>
    </reaction>
</comment>
<dbReference type="STRING" id="3469.A0A4Y7K818"/>
<evidence type="ECO:0000256" key="1">
    <source>
        <dbReference type="ARBA" id="ARBA00004479"/>
    </source>
</evidence>
<dbReference type="SMART" id="SM00365">
    <property type="entry name" value="LRR_SD22"/>
    <property type="match status" value="6"/>
</dbReference>
<dbReference type="AlphaFoldDB" id="A0A4Y7K818"/>
<dbReference type="FunFam" id="3.80.10.10:FF:000177">
    <property type="entry name" value="Leucine-rich repeat receptor-like serine/threonine-protein kinase At1g17230"/>
    <property type="match status" value="1"/>
</dbReference>
<protein>
    <recommendedName>
        <fullName evidence="2">non-specific serine/threonine protein kinase</fullName>
        <ecNumber evidence="2">2.7.11.1</ecNumber>
    </recommendedName>
</protein>
<dbReference type="PANTHER" id="PTHR48005:SF70">
    <property type="entry name" value="MDIS1-INTERACTING RECEPTOR LIKE KINASE 2-LIKE"/>
    <property type="match status" value="1"/>
</dbReference>
<keyword evidence="11" id="KW-0418">Kinase</keyword>
<evidence type="ECO:0000256" key="9">
    <source>
        <dbReference type="ARBA" id="ARBA00022737"/>
    </source>
</evidence>
<keyword evidence="7 20" id="KW-0812">Transmembrane</keyword>
<feature type="transmembrane region" description="Helical" evidence="20">
    <location>
        <begin position="1033"/>
        <end position="1056"/>
    </location>
</feature>
<dbReference type="FunFam" id="1.10.510.10:FF:000445">
    <property type="entry name" value="MDIS1-interacting receptor like kinase 2"/>
    <property type="match status" value="1"/>
</dbReference>
<accession>A0A4Y7K818</accession>
<feature type="domain" description="Protein kinase" evidence="22">
    <location>
        <begin position="1103"/>
        <end position="1273"/>
    </location>
</feature>
<keyword evidence="4" id="KW-0597">Phosphoprotein</keyword>
<keyword evidence="3" id="KW-0723">Serine/threonine-protein kinase</keyword>
<dbReference type="InterPro" id="IPR032675">
    <property type="entry name" value="LRR_dom_sf"/>
</dbReference>
<gene>
    <name evidence="23" type="ORF">C5167_031333</name>
</gene>
<dbReference type="SUPFAM" id="SSF52047">
    <property type="entry name" value="RNI-like"/>
    <property type="match status" value="1"/>
</dbReference>
<comment type="catalytic activity">
    <reaction evidence="17">
        <text>L-threonyl-[protein] + ATP = O-phospho-L-threonyl-[protein] + ADP + H(+)</text>
        <dbReference type="Rhea" id="RHEA:46608"/>
        <dbReference type="Rhea" id="RHEA-COMP:11060"/>
        <dbReference type="Rhea" id="RHEA-COMP:11605"/>
        <dbReference type="ChEBI" id="CHEBI:15378"/>
        <dbReference type="ChEBI" id="CHEBI:30013"/>
        <dbReference type="ChEBI" id="CHEBI:30616"/>
        <dbReference type="ChEBI" id="CHEBI:61977"/>
        <dbReference type="ChEBI" id="CHEBI:456216"/>
        <dbReference type="EC" id="2.7.11.1"/>
    </reaction>
</comment>
<evidence type="ECO:0000313" key="24">
    <source>
        <dbReference type="Proteomes" id="UP000316621"/>
    </source>
</evidence>
<keyword evidence="16" id="KW-0325">Glycoprotein</keyword>
<dbReference type="Pfam" id="PF00560">
    <property type="entry name" value="LRR_1"/>
    <property type="match status" value="7"/>
</dbReference>
<dbReference type="SMART" id="SM00369">
    <property type="entry name" value="LRR_TYP"/>
    <property type="match status" value="10"/>
</dbReference>
<evidence type="ECO:0000256" key="21">
    <source>
        <dbReference type="SAM" id="SignalP"/>
    </source>
</evidence>
<feature type="chain" id="PRO_5021483470" description="non-specific serine/threonine protein kinase" evidence="21">
    <location>
        <begin position="28"/>
        <end position="1273"/>
    </location>
</feature>
<dbReference type="SUPFAM" id="SSF56112">
    <property type="entry name" value="Protein kinase-like (PK-like)"/>
    <property type="match status" value="2"/>
</dbReference>
<dbReference type="GO" id="GO:0004674">
    <property type="term" value="F:protein serine/threonine kinase activity"/>
    <property type="evidence" value="ECO:0007669"/>
    <property type="project" value="UniProtKB-KW"/>
</dbReference>
<dbReference type="GO" id="GO:0009791">
    <property type="term" value="P:post-embryonic development"/>
    <property type="evidence" value="ECO:0007669"/>
    <property type="project" value="UniProtKB-ARBA"/>
</dbReference>
<dbReference type="Gene3D" id="3.30.200.20">
    <property type="entry name" value="Phosphorylase Kinase, domain 1"/>
    <property type="match status" value="2"/>
</dbReference>
<keyword evidence="10 19" id="KW-0547">Nucleotide-binding</keyword>
<dbReference type="Proteomes" id="UP000316621">
    <property type="component" value="Chromosome 7"/>
</dbReference>
<dbReference type="Pfam" id="PF00069">
    <property type="entry name" value="Pkinase"/>
    <property type="match status" value="2"/>
</dbReference>
<evidence type="ECO:0000256" key="20">
    <source>
        <dbReference type="SAM" id="Phobius"/>
    </source>
</evidence>
<sequence length="1273" mass="141245">MFQQVKISIHTLLVLLAILLVSSYSVAYSSSFSSTLSSSSSRQEVDALLEWKSTLVTQNLSIISSWKMNSTVNTTTPCKWYGIHCNNKGSVVELNAADLGLQGNVDPGNQPTATNTRRNLFSVWNYDGKIVFEDIIEATENFDTKYCIGTGGYGSVYKAELSTGQIVAVKKLHSSDEDSEILDLKSFEREVHALTEIRHRNIVKLFGFCSNIERRISFLVYEFVERGSLKNVLCDGERAMGFDWIKRVRFIKGTATALAYMHHDCIPPIVHRDISSNNILLDSEYEARVSDFGTARILKPDSSNWTSLAGTYGYVAPELAYTMKVTEKCDVYSFGVVILEVLMGGHPSELITLISQILLESSSASNVRQNTKLRDILDQCIETPPNVVQKEIMCIVKVGFSCLRGDPLTRPTMEEISAQLSSSTQSSTSLPKSFETITLTDLLILSIYTNQISGIIPRDIGRMSFLNFFDLSDNNLSGSLPTSLINLTRLQSLSLFQNNLSGIIPRDIGRLHSLTSLALHRNSLSGSIPASLTDLTSLKELYLSDNQLFGIIPRDIGRLHSLTIFDLATNKLMGPIPTSICNLTSLTSLSFFDNDLSGIIPRDIGRLESLVIFYLSKNNLSGLVPASLTNLTSLESVILSENQLSGFIPKDIGRLVSLTSLYLNMNNLSGSIPASVGNLKKLNILYLFGNQLTGSLPIGFQNLTQLKGLSLMKNKFSGFLPQNVCQSGTLEQFLVGKNQFTGPIPRSLRNCTSLSIIGVEDNELVDNVTEAFHVYPYLERFVVSNNMLYGEISKDWGDCQNLTMLSFSGNKITGGIPSEMGKLKILAELYLDSNNLVGKIPNELFNLSSLIVLHLRNNQLSGRLSSQTGMLSNLLHLDLSKNKLIGSIPKQLGDCSKLLYMNLSTNKFNDSIPPQFGNLESLQILLDLSYNELSGEIPSAFGKLSKLQTLNLAHNRLSGSIPSSFERMLSLTIVNISYNELSGPLPNIKAFEDAPVDALKNNKGLCDNNFRGLKPCNYSSVVIQRKETKHNTLVLIILLPLFGSLFILFILFAILFRLRKISAGNVDPGNQPSATNTRRNLFSVWNYDGKIVFEDIIDATEDFDAKYCIGTGGYGSVYKAELSTGQIVAVKKLHSSDEDSEILDLKSFEREVHALKEIRHRNIVKLFGFCSNIERRISFLVYEFVERGSLKNVLCDGERAMGFDWIKRVRFIKGTATALAYMHHDCIPPIVHRDISSNNILLDYEYEARVSDFGTARILKPDSSNWTSLAGTY</sequence>
<evidence type="ECO:0000256" key="8">
    <source>
        <dbReference type="ARBA" id="ARBA00022729"/>
    </source>
</evidence>
<dbReference type="PROSITE" id="PS51450">
    <property type="entry name" value="LRR"/>
    <property type="match status" value="1"/>
</dbReference>
<evidence type="ECO:0000256" key="19">
    <source>
        <dbReference type="PROSITE-ProRule" id="PRU10141"/>
    </source>
</evidence>
<dbReference type="InterPro" id="IPR013210">
    <property type="entry name" value="LRR_N_plant-typ"/>
</dbReference>
<dbReference type="SUPFAM" id="SSF52058">
    <property type="entry name" value="L domain-like"/>
    <property type="match status" value="1"/>
</dbReference>
<evidence type="ECO:0000256" key="13">
    <source>
        <dbReference type="ARBA" id="ARBA00022989"/>
    </source>
</evidence>
<dbReference type="PROSITE" id="PS00109">
    <property type="entry name" value="PROTEIN_KINASE_TYR"/>
    <property type="match status" value="2"/>
</dbReference>
<keyword evidence="5" id="KW-0433">Leucine-rich repeat</keyword>
<evidence type="ECO:0000256" key="14">
    <source>
        <dbReference type="ARBA" id="ARBA00023136"/>
    </source>
</evidence>
<dbReference type="InterPro" id="IPR017441">
    <property type="entry name" value="Protein_kinase_ATP_BS"/>
</dbReference>
<keyword evidence="24" id="KW-1185">Reference proteome</keyword>
<dbReference type="FunFam" id="3.80.10.10:FF:000233">
    <property type="entry name" value="Leucine-rich repeat receptor-like protein kinase TDR"/>
    <property type="match status" value="1"/>
</dbReference>
<dbReference type="PROSITE" id="PS50011">
    <property type="entry name" value="PROTEIN_KINASE_DOM"/>
    <property type="match status" value="2"/>
</dbReference>
<evidence type="ECO:0000256" key="5">
    <source>
        <dbReference type="ARBA" id="ARBA00022614"/>
    </source>
</evidence>
<evidence type="ECO:0000256" key="3">
    <source>
        <dbReference type="ARBA" id="ARBA00022527"/>
    </source>
</evidence>
<dbReference type="InterPro" id="IPR051420">
    <property type="entry name" value="Ser_Thr_Kinases_DiverseReg"/>
</dbReference>
<keyword evidence="12 19" id="KW-0067">ATP-binding</keyword>
<evidence type="ECO:0000256" key="15">
    <source>
        <dbReference type="ARBA" id="ARBA00023170"/>
    </source>
</evidence>
<dbReference type="PANTHER" id="PTHR48005">
    <property type="entry name" value="LEUCINE RICH REPEAT KINASE 2"/>
    <property type="match status" value="1"/>
</dbReference>